<accession>A0A0X8HSU7</accession>
<dbReference type="GO" id="GO:0045944">
    <property type="term" value="P:positive regulation of transcription by RNA polymerase II"/>
    <property type="evidence" value="ECO:0007669"/>
    <property type="project" value="UniProtKB-ARBA"/>
</dbReference>
<dbReference type="OrthoDB" id="1898716at2759"/>
<feature type="region of interest" description="Disordered" evidence="7">
    <location>
        <begin position="168"/>
        <end position="200"/>
    </location>
</feature>
<dbReference type="Pfam" id="PF00319">
    <property type="entry name" value="SRF-TF"/>
    <property type="match status" value="1"/>
</dbReference>
<keyword evidence="2" id="KW-0805">Transcription regulation</keyword>
<feature type="region of interest" description="Disordered" evidence="7">
    <location>
        <begin position="223"/>
        <end position="429"/>
    </location>
</feature>
<feature type="compositionally biased region" description="Low complexity" evidence="7">
    <location>
        <begin position="488"/>
        <end position="499"/>
    </location>
</feature>
<comment type="similarity">
    <text evidence="6">Belongs to the MEF2 family.</text>
</comment>
<dbReference type="SMART" id="SM00432">
    <property type="entry name" value="MADS"/>
    <property type="match status" value="1"/>
</dbReference>
<keyword evidence="5" id="KW-0539">Nucleus</keyword>
<feature type="region of interest" description="Disordered" evidence="7">
    <location>
        <begin position="106"/>
        <end position="149"/>
    </location>
</feature>
<comment type="subcellular location">
    <subcellularLocation>
        <location evidence="1">Nucleus</location>
    </subcellularLocation>
</comment>
<sequence length="607" mass="66997">MGRRKIAIEPITQDRNRTVTFIKRKAGLFKKAHELAVLCQVDVSVIILGNNNTFYEFSSVDTDDLIKYYKRDDLPHDIKTPADYGDYVKKPKVVLNEKRRRRQATFINEPITIRPSCSKSEQLDDEDLGDNDDDDEEEEDNDEDNDDSIIHNSIAQETDSLPSTEIHQQMVNQRQRTHSPSLESRPFTKRVKSDDSTRFNPLQQHVQRQFHNLYSAASKYIDHPQQGQTQDQHQGQRGHSKNQQSQQQPQQQQHSTQPQQSLSRPKQDLSPSGRSLSSIASSQQHPHQAPQANAKSSFQKPFNPYHSSHKRSSSRGTPIPPNSHTSRSDTHQSSAMPSLSPTGSLQGSSQQQSTGKQVTRPVLRVQIPNSNSTGSLNSQPSSNSMSEVIGVNKPSQFNANGHLVLPDPSNPRSDIPVSSHPQDVSGGLMVSERPKNAENMTSAGTGMLYNNLPSAIAASPSMRQYFASPLQQAANGAGNLLSASHNQTFQSGTRQTQTTQHRKHQADQSAGPMLGALPSKYVSDLMVASPNGSIAMFQDWPFNRGAPNTGGNTAFGSNSDSLQASLVNSNTGLTPYINGSVQTPLGGRYFNFPNEPHNEDKVTEEKP</sequence>
<dbReference type="GO" id="GO:0043565">
    <property type="term" value="F:sequence-specific DNA binding"/>
    <property type="evidence" value="ECO:0007669"/>
    <property type="project" value="UniProtKB-ARBA"/>
</dbReference>
<evidence type="ECO:0000256" key="7">
    <source>
        <dbReference type="SAM" id="MobiDB-lite"/>
    </source>
</evidence>
<feature type="compositionally biased region" description="Polar residues" evidence="7">
    <location>
        <begin position="269"/>
        <end position="279"/>
    </location>
</feature>
<reference evidence="9 10" key="1">
    <citation type="submission" date="2016-01" db="EMBL/GenBank/DDBJ databases">
        <title>Genome sequence of the yeast Holleya sinecauda.</title>
        <authorList>
            <person name="Dietrich F.S."/>
        </authorList>
    </citation>
    <scope>NUCLEOTIDE SEQUENCE [LARGE SCALE GENOMIC DNA]</scope>
    <source>
        <strain evidence="9 10">ATCC 58844</strain>
    </source>
</reference>
<evidence type="ECO:0000256" key="1">
    <source>
        <dbReference type="ARBA" id="ARBA00004123"/>
    </source>
</evidence>
<evidence type="ECO:0000313" key="10">
    <source>
        <dbReference type="Proteomes" id="UP000243052"/>
    </source>
</evidence>
<dbReference type="PRINTS" id="PR00404">
    <property type="entry name" value="MADSDOMAIN"/>
</dbReference>
<feature type="domain" description="MADS-box" evidence="8">
    <location>
        <begin position="1"/>
        <end position="61"/>
    </location>
</feature>
<dbReference type="GO" id="GO:0046983">
    <property type="term" value="F:protein dimerization activity"/>
    <property type="evidence" value="ECO:0007669"/>
    <property type="project" value="InterPro"/>
</dbReference>
<dbReference type="FunFam" id="3.40.1810.10:FF:000013">
    <property type="entry name" value="Transcription factor, MADS-box"/>
    <property type="match status" value="1"/>
</dbReference>
<dbReference type="RefSeq" id="XP_017987822.1">
    <property type="nucleotide sequence ID" value="XM_018132333.1"/>
</dbReference>
<dbReference type="PROSITE" id="PS50066">
    <property type="entry name" value="MADS_BOX_2"/>
    <property type="match status" value="1"/>
</dbReference>
<feature type="compositionally biased region" description="Low complexity" evidence="7">
    <location>
        <begin position="280"/>
        <end position="294"/>
    </location>
</feature>
<feature type="region of interest" description="Disordered" evidence="7">
    <location>
        <begin position="488"/>
        <end position="514"/>
    </location>
</feature>
<keyword evidence="4" id="KW-0804">Transcription</keyword>
<feature type="compositionally biased region" description="Low complexity" evidence="7">
    <location>
        <begin position="223"/>
        <end position="261"/>
    </location>
</feature>
<protein>
    <submittedName>
        <fullName evidence="9">HDR084Wp</fullName>
    </submittedName>
</protein>
<evidence type="ECO:0000259" key="8">
    <source>
        <dbReference type="PROSITE" id="PS50066"/>
    </source>
</evidence>
<evidence type="ECO:0000256" key="2">
    <source>
        <dbReference type="ARBA" id="ARBA00023015"/>
    </source>
</evidence>
<dbReference type="SUPFAM" id="SSF55455">
    <property type="entry name" value="SRF-like"/>
    <property type="match status" value="1"/>
</dbReference>
<dbReference type="InterPro" id="IPR050142">
    <property type="entry name" value="MADS-box/MEF2_TF"/>
</dbReference>
<keyword evidence="10" id="KW-1185">Reference proteome</keyword>
<organism evidence="9 10">
    <name type="scientific">Eremothecium sinecaudum</name>
    <dbReference type="NCBI Taxonomy" id="45286"/>
    <lineage>
        <taxon>Eukaryota</taxon>
        <taxon>Fungi</taxon>
        <taxon>Dikarya</taxon>
        <taxon>Ascomycota</taxon>
        <taxon>Saccharomycotina</taxon>
        <taxon>Saccharomycetes</taxon>
        <taxon>Saccharomycetales</taxon>
        <taxon>Saccharomycetaceae</taxon>
        <taxon>Eremothecium</taxon>
    </lineage>
</organism>
<dbReference type="AlphaFoldDB" id="A0A0X8HSU7"/>
<feature type="compositionally biased region" description="Low complexity" evidence="7">
    <location>
        <begin position="370"/>
        <end position="386"/>
    </location>
</feature>
<feature type="compositionally biased region" description="Acidic residues" evidence="7">
    <location>
        <begin position="123"/>
        <end position="147"/>
    </location>
</feature>
<dbReference type="EMBL" id="CP014244">
    <property type="protein sequence ID" value="AMD20826.1"/>
    <property type="molecule type" value="Genomic_DNA"/>
</dbReference>
<evidence type="ECO:0000256" key="6">
    <source>
        <dbReference type="ARBA" id="ARBA00025805"/>
    </source>
</evidence>
<dbReference type="InterPro" id="IPR036879">
    <property type="entry name" value="TF_MADSbox_sf"/>
</dbReference>
<gene>
    <name evidence="9" type="ORF">AW171_hschr42744</name>
</gene>
<proteinExistence type="inferred from homology"/>
<dbReference type="Proteomes" id="UP000243052">
    <property type="component" value="Chromosome iv"/>
</dbReference>
<name>A0A0X8HSU7_9SACH</name>
<dbReference type="GO" id="GO:0033554">
    <property type="term" value="P:cellular response to stress"/>
    <property type="evidence" value="ECO:0007669"/>
    <property type="project" value="UniProtKB-ARBA"/>
</dbReference>
<dbReference type="GO" id="GO:0008301">
    <property type="term" value="F:DNA binding, bending"/>
    <property type="evidence" value="ECO:0007669"/>
    <property type="project" value="UniProtKB-ARBA"/>
</dbReference>
<keyword evidence="3" id="KW-0238">DNA-binding</keyword>
<dbReference type="Gene3D" id="3.40.1810.10">
    <property type="entry name" value="Transcription factor, MADS-box"/>
    <property type="match status" value="1"/>
</dbReference>
<feature type="compositionally biased region" description="Polar residues" evidence="7">
    <location>
        <begin position="168"/>
        <end position="182"/>
    </location>
</feature>
<evidence type="ECO:0000256" key="5">
    <source>
        <dbReference type="ARBA" id="ARBA00023242"/>
    </source>
</evidence>
<evidence type="ECO:0000256" key="4">
    <source>
        <dbReference type="ARBA" id="ARBA00023163"/>
    </source>
</evidence>
<evidence type="ECO:0000256" key="3">
    <source>
        <dbReference type="ARBA" id="ARBA00023125"/>
    </source>
</evidence>
<dbReference type="GeneID" id="28724091"/>
<dbReference type="PANTHER" id="PTHR48019">
    <property type="entry name" value="SERUM RESPONSE FACTOR HOMOLOG"/>
    <property type="match status" value="1"/>
</dbReference>
<dbReference type="InterPro" id="IPR002100">
    <property type="entry name" value="TF_MADSbox"/>
</dbReference>
<dbReference type="STRING" id="45286.A0A0X8HSU7"/>
<dbReference type="GO" id="GO:0005634">
    <property type="term" value="C:nucleus"/>
    <property type="evidence" value="ECO:0007669"/>
    <property type="project" value="UniProtKB-SubCell"/>
</dbReference>
<feature type="compositionally biased region" description="Low complexity" evidence="7">
    <location>
        <begin position="337"/>
        <end position="354"/>
    </location>
</feature>
<evidence type="ECO:0000313" key="9">
    <source>
        <dbReference type="EMBL" id="AMD20826.1"/>
    </source>
</evidence>